<keyword evidence="1" id="KW-0479">Metal-binding</keyword>
<evidence type="ECO:0000256" key="1">
    <source>
        <dbReference type="ARBA" id="ARBA00022723"/>
    </source>
</evidence>
<dbReference type="Pfam" id="PF00383">
    <property type="entry name" value="dCMP_cyt_deam_1"/>
    <property type="match status" value="1"/>
</dbReference>
<protein>
    <recommendedName>
        <fullName evidence="5">CMP/dCMP-type deaminase domain-containing protein</fullName>
    </recommendedName>
</protein>
<dbReference type="PROSITE" id="PS00903">
    <property type="entry name" value="CYT_DCMP_DEAMINASES_1"/>
    <property type="match status" value="1"/>
</dbReference>
<gene>
    <name evidence="6" type="ORF">CVIRNUC_005547</name>
</gene>
<dbReference type="GO" id="GO:0002100">
    <property type="term" value="P:tRNA wobble adenosine to inosine editing"/>
    <property type="evidence" value="ECO:0007669"/>
    <property type="project" value="InterPro"/>
</dbReference>
<dbReference type="AlphaFoldDB" id="A0AAV1I953"/>
<evidence type="ECO:0000259" key="5">
    <source>
        <dbReference type="PROSITE" id="PS51747"/>
    </source>
</evidence>
<name>A0AAV1I953_9CHLO</name>
<evidence type="ECO:0000313" key="6">
    <source>
        <dbReference type="EMBL" id="CAK0782075.1"/>
    </source>
</evidence>
<evidence type="ECO:0000256" key="3">
    <source>
        <dbReference type="ARBA" id="ARBA00022833"/>
    </source>
</evidence>
<dbReference type="GO" id="GO:0008270">
    <property type="term" value="F:zinc ion binding"/>
    <property type="evidence" value="ECO:0007669"/>
    <property type="project" value="InterPro"/>
</dbReference>
<reference evidence="6 7" key="1">
    <citation type="submission" date="2023-10" db="EMBL/GenBank/DDBJ databases">
        <authorList>
            <person name="Maclean D."/>
            <person name="Macfadyen A."/>
        </authorList>
    </citation>
    <scope>NUCLEOTIDE SEQUENCE [LARGE SCALE GENOMIC DNA]</scope>
</reference>
<sequence>MPEIACTFTDLDTAFMSQAFVQAKQALNRGEVPIGCVIVRDGSVIATGSNLTNETRNATMHAEMDAINKVNALLPDEDKSTAYSRCQLYVTCEPCIMCAGALSLLHFQEVVFGCANDRFGGCGSILSIHKTGCGGCGGQESAPGFQLKCRGGLMAAEAVALLKDFYATGNPKAPKPHRPLKQNAEASKEAAVEQLKEH</sequence>
<dbReference type="PANTHER" id="PTHR11079">
    <property type="entry name" value="CYTOSINE DEAMINASE FAMILY MEMBER"/>
    <property type="match status" value="1"/>
</dbReference>
<feature type="compositionally biased region" description="Basic and acidic residues" evidence="4">
    <location>
        <begin position="186"/>
        <end position="198"/>
    </location>
</feature>
<keyword evidence="2" id="KW-0378">Hydrolase</keyword>
<evidence type="ECO:0000256" key="4">
    <source>
        <dbReference type="SAM" id="MobiDB-lite"/>
    </source>
</evidence>
<dbReference type="InterPro" id="IPR016192">
    <property type="entry name" value="APOBEC/CMP_deaminase_Zn-bd"/>
</dbReference>
<dbReference type="InterPro" id="IPR002125">
    <property type="entry name" value="CMP_dCMP_dom"/>
</dbReference>
<comment type="caution">
    <text evidence="6">The sequence shown here is derived from an EMBL/GenBank/DDBJ whole genome shotgun (WGS) entry which is preliminary data.</text>
</comment>
<feature type="region of interest" description="Disordered" evidence="4">
    <location>
        <begin position="171"/>
        <end position="198"/>
    </location>
</feature>
<dbReference type="PANTHER" id="PTHR11079:SF149">
    <property type="entry name" value="TRNA-SPECIFIC ADENOSINE DEAMINASE 2"/>
    <property type="match status" value="1"/>
</dbReference>
<organism evidence="6 7">
    <name type="scientific">Coccomyxa viridis</name>
    <dbReference type="NCBI Taxonomy" id="1274662"/>
    <lineage>
        <taxon>Eukaryota</taxon>
        <taxon>Viridiplantae</taxon>
        <taxon>Chlorophyta</taxon>
        <taxon>core chlorophytes</taxon>
        <taxon>Trebouxiophyceae</taxon>
        <taxon>Trebouxiophyceae incertae sedis</taxon>
        <taxon>Coccomyxaceae</taxon>
        <taxon>Coccomyxa</taxon>
    </lineage>
</organism>
<dbReference type="EMBL" id="CAUYUE010000006">
    <property type="protein sequence ID" value="CAK0782075.1"/>
    <property type="molecule type" value="Genomic_DNA"/>
</dbReference>
<keyword evidence="7" id="KW-1185">Reference proteome</keyword>
<evidence type="ECO:0000256" key="2">
    <source>
        <dbReference type="ARBA" id="ARBA00022801"/>
    </source>
</evidence>
<dbReference type="SUPFAM" id="SSF53927">
    <property type="entry name" value="Cytidine deaminase-like"/>
    <property type="match status" value="1"/>
</dbReference>
<dbReference type="Gene3D" id="3.40.140.10">
    <property type="entry name" value="Cytidine Deaminase, domain 2"/>
    <property type="match status" value="1"/>
</dbReference>
<keyword evidence="3" id="KW-0862">Zinc</keyword>
<dbReference type="InterPro" id="IPR016193">
    <property type="entry name" value="Cytidine_deaminase-like"/>
</dbReference>
<proteinExistence type="predicted"/>
<dbReference type="PROSITE" id="PS51747">
    <property type="entry name" value="CYT_DCMP_DEAMINASES_2"/>
    <property type="match status" value="1"/>
</dbReference>
<accession>A0AAV1I953</accession>
<dbReference type="GO" id="GO:0052717">
    <property type="term" value="F:tRNA-specific adenosine-34 deaminase activity"/>
    <property type="evidence" value="ECO:0007669"/>
    <property type="project" value="UniProtKB-EC"/>
</dbReference>
<evidence type="ECO:0000313" key="7">
    <source>
        <dbReference type="Proteomes" id="UP001314263"/>
    </source>
</evidence>
<dbReference type="Proteomes" id="UP001314263">
    <property type="component" value="Unassembled WGS sequence"/>
</dbReference>
<dbReference type="CDD" id="cd01285">
    <property type="entry name" value="nucleoside_deaminase"/>
    <property type="match status" value="1"/>
</dbReference>
<feature type="domain" description="CMP/dCMP-type deaminase" evidence="5">
    <location>
        <begin position="10"/>
        <end position="124"/>
    </location>
</feature>